<feature type="domain" description="EGF-like" evidence="4">
    <location>
        <begin position="188"/>
        <end position="224"/>
    </location>
</feature>
<dbReference type="SUPFAM" id="SSF57196">
    <property type="entry name" value="EGF/Laminin"/>
    <property type="match status" value="1"/>
</dbReference>
<name>A0A513U814_SINCO</name>
<feature type="transmembrane region" description="Helical" evidence="3">
    <location>
        <begin position="610"/>
        <end position="634"/>
    </location>
</feature>
<accession>A0A513U814</accession>
<dbReference type="PROSITE" id="PS00022">
    <property type="entry name" value="EGF_1"/>
    <property type="match status" value="1"/>
</dbReference>
<organism evidence="5">
    <name type="scientific">Sinonovacula constricta</name>
    <name type="common">Razor clam</name>
    <dbReference type="NCBI Taxonomy" id="98310"/>
    <lineage>
        <taxon>Eukaryota</taxon>
        <taxon>Metazoa</taxon>
        <taxon>Spiralia</taxon>
        <taxon>Lophotrochozoa</taxon>
        <taxon>Mollusca</taxon>
        <taxon>Bivalvia</taxon>
        <taxon>Autobranchia</taxon>
        <taxon>Heteroconchia</taxon>
        <taxon>Euheterodonta</taxon>
        <taxon>Imparidentia</taxon>
        <taxon>Neoheterodontei</taxon>
        <taxon>Cardiida</taxon>
        <taxon>Tellinoidea</taxon>
        <taxon>Solecurtidae</taxon>
        <taxon>Sinonovacula</taxon>
    </lineage>
</organism>
<evidence type="ECO:0000256" key="3">
    <source>
        <dbReference type="SAM" id="Phobius"/>
    </source>
</evidence>
<keyword evidence="1" id="KW-0245">EGF-like domain</keyword>
<comment type="caution">
    <text evidence="1">Lacks conserved residue(s) required for the propagation of feature annotation.</text>
</comment>
<dbReference type="Gene3D" id="2.10.25.10">
    <property type="entry name" value="Laminin"/>
    <property type="match status" value="1"/>
</dbReference>
<dbReference type="InterPro" id="IPR000742">
    <property type="entry name" value="EGF"/>
</dbReference>
<evidence type="ECO:0000313" key="5">
    <source>
        <dbReference type="EMBL" id="QDG10123.1"/>
    </source>
</evidence>
<feature type="compositionally biased region" description="Basic and acidic residues" evidence="2">
    <location>
        <begin position="649"/>
        <end position="658"/>
    </location>
</feature>
<dbReference type="CDD" id="cd00054">
    <property type="entry name" value="EGF_CA"/>
    <property type="match status" value="1"/>
</dbReference>
<keyword evidence="1" id="KW-1015">Disulfide bond</keyword>
<evidence type="ECO:0000256" key="1">
    <source>
        <dbReference type="PROSITE-ProRule" id="PRU00076"/>
    </source>
</evidence>
<keyword evidence="3" id="KW-0812">Transmembrane</keyword>
<proteinExistence type="evidence at transcript level"/>
<dbReference type="EMBL" id="MN052991">
    <property type="protein sequence ID" value="QDG10123.1"/>
    <property type="molecule type" value="mRNA"/>
</dbReference>
<dbReference type="PROSITE" id="PS01186">
    <property type="entry name" value="EGF_2"/>
    <property type="match status" value="1"/>
</dbReference>
<feature type="region of interest" description="Disordered" evidence="2">
    <location>
        <begin position="645"/>
        <end position="670"/>
    </location>
</feature>
<feature type="disulfide bond" evidence="1">
    <location>
        <begin position="214"/>
        <end position="223"/>
    </location>
</feature>
<dbReference type="PROSITE" id="PS50026">
    <property type="entry name" value="EGF_3"/>
    <property type="match status" value="1"/>
</dbReference>
<protein>
    <submittedName>
        <fullName evidence="5">Arginase type I-like protein</fullName>
    </submittedName>
</protein>
<keyword evidence="3" id="KW-1133">Transmembrane helix</keyword>
<evidence type="ECO:0000256" key="2">
    <source>
        <dbReference type="SAM" id="MobiDB-lite"/>
    </source>
</evidence>
<reference evidence="5" key="1">
    <citation type="submission" date="2019-06" db="EMBL/GenBank/DDBJ databases">
        <authorList>
            <person name="Zhang H."/>
        </authorList>
    </citation>
    <scope>NUCLEOTIDE SEQUENCE</scope>
</reference>
<evidence type="ECO:0000259" key="4">
    <source>
        <dbReference type="PROSITE" id="PS50026"/>
    </source>
</evidence>
<keyword evidence="3" id="KW-0472">Membrane</keyword>
<dbReference type="AlphaFoldDB" id="A0A513U814"/>
<sequence>MGYIDPAVAVDQISIKPNNTLGSFRAEIVVSSKKTGLHIVCVQTFNTTKVNKDELCITLSMSADAMTIFSDETVPHFLEPSLQPDAVTRCAVNETCHVWYTYTSGIHNKADIELLTDTLKTGLYRTECKTIRSAEKNCSLDIFLRPRTDEVGKSFKICVSLSVKSNPTVKGENRCFTMNVVQESALDDQRRCRQHQCEHNGFCDGHGTSAKCYCPQGFEGSNCEHEYTPNFAGKSSSIAGDTAVPKAIGCKLNMVCHVPLQLFLNQGRCAAPQIRAGYRSSGINFVKATMTSVQEGNRAQNFSGSAELMPTQTGMQHICLQAVNNGTTLSEFCFELTVKGPTDENLKRPYFIEPTYLNGATLFCQKNKDCHFTLHYARGEKFDSEQECPGVKDTYPVAHNAGQLLRTFTTEVECYNDVLLTATFIEIIKLCFQLELPRNIGEERCFYIEVVDDLSTKVKTPCDGITCSPWQVCISNLTASVSPPYSCVNETDYVAKTTQDVAIFVDLPPYTESLGCASDTCTVPLYVQSPINEITSVEVSRGQNKSVFNVNHLQKACHNYVEVYRADLQVTASKLDPAQALCLMANDSNGLASDVTCILPKPPTEEGMNVGMIVGGAVGGVAAIGGGVAAAVFLRKKQCVKKIMSRRQSKVDTPESKKTSKNGSKNGVSVIEMDTTTDNEQITEIILSMKVKKSKV</sequence>